<sequence>MNRRKDGAKEMLSVKVLFNPDLPLDAEILKVLRRQPNKTAYIKFVLYQHISTGYKARVSNDTMENVQALPGLPEKDKPVQKWDRDAAFADAFEPLK</sequence>
<dbReference type="EMBL" id="QZJW01000047">
    <property type="protein sequence ID" value="RJO60301.1"/>
    <property type="molecule type" value="Genomic_DNA"/>
</dbReference>
<protein>
    <submittedName>
        <fullName evidence="1">Uncharacterized protein</fullName>
    </submittedName>
</protein>
<evidence type="ECO:0000313" key="1">
    <source>
        <dbReference type="EMBL" id="RJO60301.1"/>
    </source>
</evidence>
<dbReference type="AlphaFoldDB" id="A0A419DAY4"/>
<reference evidence="1 2" key="1">
    <citation type="journal article" date="2017" name="ISME J.">
        <title>Energy and carbon metabolisms in a deep terrestrial subsurface fluid microbial community.</title>
        <authorList>
            <person name="Momper L."/>
            <person name="Jungbluth S.P."/>
            <person name="Lee M.D."/>
            <person name="Amend J.P."/>
        </authorList>
    </citation>
    <scope>NUCLEOTIDE SEQUENCE [LARGE SCALE GENOMIC DNA]</scope>
    <source>
        <strain evidence="1">SURF_29</strain>
    </source>
</reference>
<accession>A0A419DAY4</accession>
<gene>
    <name evidence="1" type="ORF">C4544_05290</name>
</gene>
<comment type="caution">
    <text evidence="1">The sequence shown here is derived from an EMBL/GenBank/DDBJ whole genome shotgun (WGS) entry which is preliminary data.</text>
</comment>
<dbReference type="Proteomes" id="UP000285655">
    <property type="component" value="Unassembled WGS sequence"/>
</dbReference>
<organism evidence="1 2">
    <name type="scientific">candidate division WS5 bacterium</name>
    <dbReference type="NCBI Taxonomy" id="2093353"/>
    <lineage>
        <taxon>Bacteria</taxon>
        <taxon>candidate division WS5</taxon>
    </lineage>
</organism>
<proteinExistence type="predicted"/>
<evidence type="ECO:0000313" key="2">
    <source>
        <dbReference type="Proteomes" id="UP000285655"/>
    </source>
</evidence>
<name>A0A419DAY4_9BACT</name>